<proteinExistence type="predicted"/>
<organism evidence="2 3">
    <name type="scientific">Venturia nashicola</name>
    <dbReference type="NCBI Taxonomy" id="86259"/>
    <lineage>
        <taxon>Eukaryota</taxon>
        <taxon>Fungi</taxon>
        <taxon>Dikarya</taxon>
        <taxon>Ascomycota</taxon>
        <taxon>Pezizomycotina</taxon>
        <taxon>Dothideomycetes</taxon>
        <taxon>Pleosporomycetidae</taxon>
        <taxon>Venturiales</taxon>
        <taxon>Venturiaceae</taxon>
        <taxon>Venturia</taxon>
    </lineage>
</organism>
<dbReference type="EMBL" id="SNSC02000014">
    <property type="protein sequence ID" value="TID18241.1"/>
    <property type="molecule type" value="Genomic_DNA"/>
</dbReference>
<dbReference type="Proteomes" id="UP000298493">
    <property type="component" value="Unassembled WGS sequence"/>
</dbReference>
<keyword evidence="3" id="KW-1185">Reference proteome</keyword>
<dbReference type="AlphaFoldDB" id="A0A4Z1NRC3"/>
<evidence type="ECO:0000259" key="1">
    <source>
        <dbReference type="PROSITE" id="PS51884"/>
    </source>
</evidence>
<reference evidence="2 3" key="1">
    <citation type="submission" date="2019-04" db="EMBL/GenBank/DDBJ databases">
        <title>High contiguity whole genome sequence and gene annotation resource for two Venturia nashicola isolates.</title>
        <authorList>
            <person name="Prokchorchik M."/>
            <person name="Won K."/>
            <person name="Lee Y."/>
            <person name="Choi E.D."/>
            <person name="Segonzac C."/>
            <person name="Sohn K.H."/>
        </authorList>
    </citation>
    <scope>NUCLEOTIDE SEQUENCE [LARGE SCALE GENOMIC DNA]</scope>
    <source>
        <strain evidence="2 3">PRI2</strain>
    </source>
</reference>
<comment type="caution">
    <text evidence="2">The sequence shown here is derived from an EMBL/GenBank/DDBJ whole genome shotgun (WGS) entry which is preliminary data.</text>
</comment>
<gene>
    <name evidence="2" type="ORF">E6O75_ATG06317</name>
</gene>
<evidence type="ECO:0000313" key="3">
    <source>
        <dbReference type="Proteomes" id="UP000298493"/>
    </source>
</evidence>
<accession>A0A4Z1NRC3</accession>
<dbReference type="PROSITE" id="PS51884">
    <property type="entry name" value="CHAPLIN"/>
    <property type="match status" value="1"/>
</dbReference>
<protein>
    <submittedName>
        <fullName evidence="2">Small secreted domain</fullName>
    </submittedName>
</protein>
<feature type="domain" description="Chaplin" evidence="1">
    <location>
        <begin position="67"/>
        <end position="107"/>
    </location>
</feature>
<dbReference type="Pfam" id="PF03777">
    <property type="entry name" value="ChpA-C"/>
    <property type="match status" value="1"/>
</dbReference>
<sequence length="169" mass="18251">MDACGELRSIADDILRKFQQLQYPSKVEARKHHTPILHLQPHGPLRQHTPNANLAPARYGYKRYYQSPGSHSGNQIQIPIHIPINVCGITVNVIGLLNPAFGNACANNKLRRGLSNALATVSVFLEGKNWIFSVPVGVPFDACGKGFDGSAVAQEMAVECGVGLGVRIG</sequence>
<evidence type="ECO:0000313" key="2">
    <source>
        <dbReference type="EMBL" id="TID18241.1"/>
    </source>
</evidence>
<name>A0A4Z1NRC3_9PEZI</name>
<dbReference type="InterPro" id="IPR005528">
    <property type="entry name" value="ChpA-H"/>
</dbReference>